<feature type="non-terminal residue" evidence="9">
    <location>
        <position position="1"/>
    </location>
</feature>
<evidence type="ECO:0000313" key="10">
    <source>
        <dbReference type="Proteomes" id="UP000070565"/>
    </source>
</evidence>
<evidence type="ECO:0000259" key="7">
    <source>
        <dbReference type="Pfam" id="PF01077"/>
    </source>
</evidence>
<keyword evidence="5" id="KW-0408">Iron</keyword>
<keyword evidence="2" id="KW-0349">Heme</keyword>
<dbReference type="InterPro" id="IPR005117">
    <property type="entry name" value="NiRdtase/SiRdtase_haem-b_fer"/>
</dbReference>
<dbReference type="GO" id="GO:0046872">
    <property type="term" value="F:metal ion binding"/>
    <property type="evidence" value="ECO:0007669"/>
    <property type="project" value="UniProtKB-KW"/>
</dbReference>
<dbReference type="Proteomes" id="UP000070565">
    <property type="component" value="Unassembled WGS sequence"/>
</dbReference>
<evidence type="ECO:0000259" key="8">
    <source>
        <dbReference type="Pfam" id="PF03460"/>
    </source>
</evidence>
<keyword evidence="1" id="KW-0004">4Fe-4S</keyword>
<dbReference type="EMBL" id="LHXZ01000034">
    <property type="protein sequence ID" value="KXB03065.1"/>
    <property type="molecule type" value="Genomic_DNA"/>
</dbReference>
<comment type="caution">
    <text evidence="9">The sequence shown here is derived from an EMBL/GenBank/DDBJ whole genome shotgun (WGS) entry which is preliminary data.</text>
</comment>
<evidence type="ECO:0000313" key="9">
    <source>
        <dbReference type="EMBL" id="KXB03065.1"/>
    </source>
</evidence>
<keyword evidence="10" id="KW-1185">Reference proteome</keyword>
<dbReference type="PRINTS" id="PR00397">
    <property type="entry name" value="SIROHAEM"/>
</dbReference>
<dbReference type="InterPro" id="IPR006066">
    <property type="entry name" value="NO2/SO3_Rdtase_FeS/sirohaem_BS"/>
</dbReference>
<dbReference type="Pfam" id="PF01077">
    <property type="entry name" value="NIR_SIR"/>
    <property type="match status" value="1"/>
</dbReference>
<evidence type="ECO:0000256" key="2">
    <source>
        <dbReference type="ARBA" id="ARBA00022617"/>
    </source>
</evidence>
<dbReference type="InterPro" id="IPR051329">
    <property type="entry name" value="NIR_SIR_4Fe-4S"/>
</dbReference>
<feature type="domain" description="Nitrite/Sulfite reductase ferredoxin-like" evidence="8">
    <location>
        <begin position="34"/>
        <end position="91"/>
    </location>
</feature>
<dbReference type="Pfam" id="PF03460">
    <property type="entry name" value="NIR_SIR_ferr"/>
    <property type="match status" value="1"/>
</dbReference>
<dbReference type="InterPro" id="IPR006067">
    <property type="entry name" value="NO2/SO3_Rdtase_4Fe4S_dom"/>
</dbReference>
<evidence type="ECO:0000256" key="5">
    <source>
        <dbReference type="ARBA" id="ARBA00023004"/>
    </source>
</evidence>
<gene>
    <name evidence="9" type="ORF">AKJ45_02680</name>
</gene>
<sequence>NVRKEVESRIGYELEYYPEKPTLRVESHHLGVGEQKQEGLKYIGFPILSGMLNYEQAIKIADLAEEVGAELRTTTQQNLIFVNLPEEELDGTITKMEDIGFTLKQSKIRKYAIGCTGHPYCVFSLGLGTSAREELEDIINHLEETIGDLDLTINSAGCPNGCSRPWLSDIGIQGTSKLLPDGERTQAFNVLLGGGRREGEVVLARLILKRALPEDVKLSIERVVRTYLNEKQEGETFKDFTWRHEVNELKKMMVEQK</sequence>
<feature type="domain" description="Nitrite/sulphite reductase 4Fe-4S" evidence="7">
    <location>
        <begin position="150"/>
        <end position="253"/>
    </location>
</feature>
<keyword evidence="3" id="KW-0479">Metal-binding</keyword>
<dbReference type="GO" id="GO:0016491">
    <property type="term" value="F:oxidoreductase activity"/>
    <property type="evidence" value="ECO:0007669"/>
    <property type="project" value="UniProtKB-KW"/>
</dbReference>
<dbReference type="Gene3D" id="3.30.413.10">
    <property type="entry name" value="Sulfite Reductase Hemoprotein, domain 1"/>
    <property type="match status" value="1"/>
</dbReference>
<dbReference type="InterPro" id="IPR045854">
    <property type="entry name" value="NO2/SO3_Rdtase_4Fe4S_sf"/>
</dbReference>
<dbReference type="Gene3D" id="3.90.480.10">
    <property type="entry name" value="Sulfite Reductase Hemoprotein,Domain 2"/>
    <property type="match status" value="1"/>
</dbReference>
<dbReference type="InterPro" id="IPR036136">
    <property type="entry name" value="Nit/Sulf_reduc_fer-like_dom_sf"/>
</dbReference>
<evidence type="ECO:0008006" key="11">
    <source>
        <dbReference type="Google" id="ProtNLM"/>
    </source>
</evidence>
<dbReference type="PANTHER" id="PTHR32439">
    <property type="entry name" value="FERREDOXIN--NITRITE REDUCTASE, CHLOROPLASTIC"/>
    <property type="match status" value="1"/>
</dbReference>
<dbReference type="SUPFAM" id="SSF55124">
    <property type="entry name" value="Nitrite/Sulfite reductase N-terminal domain-like"/>
    <property type="match status" value="1"/>
</dbReference>
<proteinExistence type="predicted"/>
<dbReference type="SUPFAM" id="SSF56014">
    <property type="entry name" value="Nitrite and sulphite reductase 4Fe-4S domain-like"/>
    <property type="match status" value="1"/>
</dbReference>
<keyword evidence="4" id="KW-0560">Oxidoreductase</keyword>
<dbReference type="PANTHER" id="PTHR32439:SF9">
    <property type="entry name" value="BLR3264 PROTEIN"/>
    <property type="match status" value="1"/>
</dbReference>
<organism evidence="9 10">
    <name type="scientific">candidate division MSBL1 archaeon SCGC-AAA261F19</name>
    <dbReference type="NCBI Taxonomy" id="1698275"/>
    <lineage>
        <taxon>Archaea</taxon>
        <taxon>Methanobacteriati</taxon>
        <taxon>Methanobacteriota</taxon>
        <taxon>candidate division MSBL1</taxon>
    </lineage>
</organism>
<evidence type="ECO:0000256" key="4">
    <source>
        <dbReference type="ARBA" id="ARBA00023002"/>
    </source>
</evidence>
<accession>A0A133V9H7</accession>
<dbReference type="AlphaFoldDB" id="A0A133V9H7"/>
<name>A0A133V9H7_9EURY</name>
<keyword evidence="6" id="KW-0411">Iron-sulfur</keyword>
<dbReference type="GO" id="GO:0051539">
    <property type="term" value="F:4 iron, 4 sulfur cluster binding"/>
    <property type="evidence" value="ECO:0007669"/>
    <property type="project" value="UniProtKB-KW"/>
</dbReference>
<evidence type="ECO:0000256" key="1">
    <source>
        <dbReference type="ARBA" id="ARBA00022485"/>
    </source>
</evidence>
<reference evidence="9 10" key="1">
    <citation type="journal article" date="2016" name="Sci. Rep.">
        <title>Metabolic traits of an uncultured archaeal lineage -MSBL1- from brine pools of the Red Sea.</title>
        <authorList>
            <person name="Mwirichia R."/>
            <person name="Alam I."/>
            <person name="Rashid M."/>
            <person name="Vinu M."/>
            <person name="Ba-Alawi W."/>
            <person name="Anthony Kamau A."/>
            <person name="Kamanda Ngugi D."/>
            <person name="Goker M."/>
            <person name="Klenk H.P."/>
            <person name="Bajic V."/>
            <person name="Stingl U."/>
        </authorList>
    </citation>
    <scope>NUCLEOTIDE SEQUENCE [LARGE SCALE GENOMIC DNA]</scope>
    <source>
        <strain evidence="9">SCGC-AAA261F19</strain>
    </source>
</reference>
<dbReference type="GO" id="GO:0020037">
    <property type="term" value="F:heme binding"/>
    <property type="evidence" value="ECO:0007669"/>
    <property type="project" value="InterPro"/>
</dbReference>
<evidence type="ECO:0000256" key="6">
    <source>
        <dbReference type="ARBA" id="ARBA00023014"/>
    </source>
</evidence>
<protein>
    <recommendedName>
        <fullName evidence="11">Nitrite/sulfite reductase</fullName>
    </recommendedName>
</protein>
<evidence type="ECO:0000256" key="3">
    <source>
        <dbReference type="ARBA" id="ARBA00022723"/>
    </source>
</evidence>